<dbReference type="InterPro" id="IPR050471">
    <property type="entry name" value="AB_hydrolase"/>
</dbReference>
<dbReference type="OrthoDB" id="8957634at2"/>
<dbReference type="InterPro" id="IPR029058">
    <property type="entry name" value="AB_hydrolase_fold"/>
</dbReference>
<keyword evidence="3" id="KW-1185">Reference proteome</keyword>
<dbReference type="Gene3D" id="3.40.50.1820">
    <property type="entry name" value="alpha/beta hydrolase"/>
    <property type="match status" value="1"/>
</dbReference>
<dbReference type="PANTHER" id="PTHR43433:SF5">
    <property type="entry name" value="AB HYDROLASE-1 DOMAIN-CONTAINING PROTEIN"/>
    <property type="match status" value="1"/>
</dbReference>
<name>A0A1C5J347_9ACTN</name>
<proteinExistence type="predicted"/>
<dbReference type="AlphaFoldDB" id="A0A1C5J347"/>
<dbReference type="InterPro" id="IPR000073">
    <property type="entry name" value="AB_hydrolase_1"/>
</dbReference>
<dbReference type="SUPFAM" id="SSF53474">
    <property type="entry name" value="alpha/beta-Hydrolases"/>
    <property type="match status" value="1"/>
</dbReference>
<dbReference type="Proteomes" id="UP000198226">
    <property type="component" value="Chromosome I"/>
</dbReference>
<protein>
    <submittedName>
        <fullName evidence="2">Pimeloyl-ACP methyl ester carboxylesterase</fullName>
    </submittedName>
</protein>
<feature type="domain" description="AB hydrolase-1" evidence="1">
    <location>
        <begin position="39"/>
        <end position="287"/>
    </location>
</feature>
<accession>A0A1C5J347</accession>
<gene>
    <name evidence="2" type="ORF">GA0070623_3101</name>
</gene>
<sequence length="306" mass="32980">MTTESGQARLTGTAVSPHAGRPGGIHIAYESLGRPDGEPLLLVMGLGMQMIMWHDDLCAAFAGRGFTVARFDHRDVGASTHLHEAGRPTILRMMLRPGRAAYRLPDMAGDAVAVLDALGWPRAHVVGISLGGMIAQQIAIDHPGRVLSLTSISATASPRIGRLSMRTAMRLQKLQDRPVENGEQAGQLMVDLFDLIGSPGYDMDERWLRERGRIAFDRAYDQAGRLRHEAALMASRDRRAQLAELRVPALVVHGEADRIWNVAGGRATAEAIPGARLMTFPGYGHGVLPRALWADVVGGVAALAGR</sequence>
<dbReference type="RefSeq" id="WP_084261089.1">
    <property type="nucleotide sequence ID" value="NZ_LRMV01000014.1"/>
</dbReference>
<evidence type="ECO:0000313" key="2">
    <source>
        <dbReference type="EMBL" id="SCG65010.1"/>
    </source>
</evidence>
<dbReference type="GO" id="GO:0046503">
    <property type="term" value="P:glycerolipid catabolic process"/>
    <property type="evidence" value="ECO:0007669"/>
    <property type="project" value="TreeGrafter"/>
</dbReference>
<evidence type="ECO:0000313" key="3">
    <source>
        <dbReference type="Proteomes" id="UP000198226"/>
    </source>
</evidence>
<reference evidence="3" key="1">
    <citation type="submission" date="2016-06" db="EMBL/GenBank/DDBJ databases">
        <authorList>
            <person name="Varghese N."/>
            <person name="Submissions Spin"/>
        </authorList>
    </citation>
    <scope>NUCLEOTIDE SEQUENCE [LARGE SCALE GENOMIC DNA]</scope>
    <source>
        <strain evidence="3">DSM 44983</strain>
    </source>
</reference>
<dbReference type="Pfam" id="PF00561">
    <property type="entry name" value="Abhydrolase_1"/>
    <property type="match status" value="1"/>
</dbReference>
<evidence type="ECO:0000259" key="1">
    <source>
        <dbReference type="Pfam" id="PF00561"/>
    </source>
</evidence>
<organism evidence="2 3">
    <name type="scientific">Micromonospora rifamycinica</name>
    <dbReference type="NCBI Taxonomy" id="291594"/>
    <lineage>
        <taxon>Bacteria</taxon>
        <taxon>Bacillati</taxon>
        <taxon>Actinomycetota</taxon>
        <taxon>Actinomycetes</taxon>
        <taxon>Micromonosporales</taxon>
        <taxon>Micromonosporaceae</taxon>
        <taxon>Micromonospora</taxon>
    </lineage>
</organism>
<dbReference type="EMBL" id="LT607752">
    <property type="protein sequence ID" value="SCG65010.1"/>
    <property type="molecule type" value="Genomic_DNA"/>
</dbReference>
<dbReference type="GO" id="GO:0004806">
    <property type="term" value="F:triacylglycerol lipase activity"/>
    <property type="evidence" value="ECO:0007669"/>
    <property type="project" value="TreeGrafter"/>
</dbReference>
<dbReference type="PANTHER" id="PTHR43433">
    <property type="entry name" value="HYDROLASE, ALPHA/BETA FOLD FAMILY PROTEIN"/>
    <property type="match status" value="1"/>
</dbReference>
<dbReference type="PRINTS" id="PR00111">
    <property type="entry name" value="ABHYDROLASE"/>
</dbReference>